<reference evidence="7" key="2">
    <citation type="submission" date="2023-01" db="EMBL/GenBank/DDBJ databases">
        <authorList>
            <person name="Sun Q."/>
            <person name="Evtushenko L."/>
        </authorList>
    </citation>
    <scope>NUCLEOTIDE SEQUENCE</scope>
    <source>
        <strain evidence="7">VKM B-2748</strain>
    </source>
</reference>
<comment type="function">
    <text evidence="5">Catalyzes the reduction of FMN to FMNH2 which is used to reduce pyrimidine by RutA via the Rut pathway.</text>
</comment>
<keyword evidence="3 5" id="KW-0560">Oxidoreductase</keyword>
<feature type="domain" description="Flavin reductase like" evidence="6">
    <location>
        <begin position="22"/>
        <end position="167"/>
    </location>
</feature>
<dbReference type="EMBL" id="BSFL01000001">
    <property type="protein sequence ID" value="GLK78948.1"/>
    <property type="molecule type" value="Genomic_DNA"/>
</dbReference>
<evidence type="ECO:0000256" key="5">
    <source>
        <dbReference type="HAMAP-Rule" id="MF_00833"/>
    </source>
</evidence>
<keyword evidence="2 5" id="KW-0288">FMN</keyword>
<dbReference type="GO" id="GO:0052874">
    <property type="term" value="F:FMN reductase (NADH) activity"/>
    <property type="evidence" value="ECO:0007669"/>
    <property type="project" value="UniProtKB-EC"/>
</dbReference>
<dbReference type="Pfam" id="PF01613">
    <property type="entry name" value="Flavin_Reduct"/>
    <property type="match status" value="1"/>
</dbReference>
<dbReference type="SUPFAM" id="SSF50475">
    <property type="entry name" value="FMN-binding split barrel"/>
    <property type="match status" value="1"/>
</dbReference>
<dbReference type="InterPro" id="IPR050268">
    <property type="entry name" value="NADH-dep_flavin_reductase"/>
</dbReference>
<dbReference type="InterPro" id="IPR012349">
    <property type="entry name" value="Split_barrel_FMN-bd"/>
</dbReference>
<comment type="catalytic activity">
    <reaction evidence="5">
        <text>FMNH2 + NAD(+) = FMN + NADH + 2 H(+)</text>
        <dbReference type="Rhea" id="RHEA:21620"/>
        <dbReference type="ChEBI" id="CHEBI:15378"/>
        <dbReference type="ChEBI" id="CHEBI:57540"/>
        <dbReference type="ChEBI" id="CHEBI:57618"/>
        <dbReference type="ChEBI" id="CHEBI:57945"/>
        <dbReference type="ChEBI" id="CHEBI:58210"/>
        <dbReference type="EC" id="1.5.1.42"/>
    </reaction>
</comment>
<evidence type="ECO:0000256" key="2">
    <source>
        <dbReference type="ARBA" id="ARBA00022643"/>
    </source>
</evidence>
<dbReference type="InterPro" id="IPR002563">
    <property type="entry name" value="Flavin_Rdtase-like_dom"/>
</dbReference>
<dbReference type="GO" id="GO:0006212">
    <property type="term" value="P:uracil catabolic process"/>
    <property type="evidence" value="ECO:0007669"/>
    <property type="project" value="UniProtKB-UniRule"/>
</dbReference>
<evidence type="ECO:0000256" key="1">
    <source>
        <dbReference type="ARBA" id="ARBA00022630"/>
    </source>
</evidence>
<dbReference type="AlphaFoldDB" id="A0A9W6JMG9"/>
<dbReference type="GO" id="GO:0010181">
    <property type="term" value="F:FMN binding"/>
    <property type="evidence" value="ECO:0007669"/>
    <property type="project" value="InterPro"/>
</dbReference>
<evidence type="ECO:0000256" key="4">
    <source>
        <dbReference type="ARBA" id="ARBA00023027"/>
    </source>
</evidence>
<dbReference type="EC" id="1.5.1.42" evidence="5"/>
<comment type="similarity">
    <text evidence="5">Belongs to the non-flavoprotein flavin reductase family. RutF subfamily.</text>
</comment>
<accession>A0A9W6JMG9</accession>
<dbReference type="InterPro" id="IPR019917">
    <property type="entry name" value="RutF"/>
</dbReference>
<organism evidence="7 8">
    <name type="scientific">Methylopila turkensis</name>
    <dbReference type="NCBI Taxonomy" id="1437816"/>
    <lineage>
        <taxon>Bacteria</taxon>
        <taxon>Pseudomonadati</taxon>
        <taxon>Pseudomonadota</taxon>
        <taxon>Alphaproteobacteria</taxon>
        <taxon>Hyphomicrobiales</taxon>
        <taxon>Methylopilaceae</taxon>
        <taxon>Methylopila</taxon>
    </lineage>
</organism>
<dbReference type="Gene3D" id="2.30.110.10">
    <property type="entry name" value="Electron Transport, Fmn-binding Protein, Chain A"/>
    <property type="match status" value="1"/>
</dbReference>
<keyword evidence="4 5" id="KW-0520">NAD</keyword>
<evidence type="ECO:0000313" key="8">
    <source>
        <dbReference type="Proteomes" id="UP001143309"/>
    </source>
</evidence>
<protein>
    <recommendedName>
        <fullName evidence="5">FMN reductase (NADH) RutF</fullName>
        <ecNumber evidence="5">1.5.1.42</ecNumber>
    </recommendedName>
    <alternativeName>
        <fullName evidence="5">FMN reductase</fullName>
    </alternativeName>
    <alternativeName>
        <fullName evidence="5">NADH-flavin reductase RutF</fullName>
    </alternativeName>
    <alternativeName>
        <fullName evidence="5">NADH:flavin oxidoreductase</fullName>
    </alternativeName>
</protein>
<proteinExistence type="inferred from homology"/>
<evidence type="ECO:0000256" key="3">
    <source>
        <dbReference type="ARBA" id="ARBA00023002"/>
    </source>
</evidence>
<keyword evidence="8" id="KW-1185">Reference proteome</keyword>
<dbReference type="GO" id="GO:0042602">
    <property type="term" value="F:riboflavin reductase (NADPH) activity"/>
    <property type="evidence" value="ECO:0007669"/>
    <property type="project" value="UniProtKB-UniRule"/>
</dbReference>
<keyword evidence="1 5" id="KW-0285">Flavoprotein</keyword>
<dbReference type="SMART" id="SM00903">
    <property type="entry name" value="Flavin_Reduct"/>
    <property type="match status" value="1"/>
</dbReference>
<dbReference type="HAMAP" id="MF_00833">
    <property type="entry name" value="RutF"/>
    <property type="match status" value="1"/>
</dbReference>
<dbReference type="GO" id="GO:0019740">
    <property type="term" value="P:nitrogen utilization"/>
    <property type="evidence" value="ECO:0007669"/>
    <property type="project" value="UniProtKB-UniRule"/>
</dbReference>
<gene>
    <name evidence="7" type="primary">rutF_1</name>
    <name evidence="5" type="synonym">rutF</name>
    <name evidence="7" type="ORF">GCM10008174_06890</name>
</gene>
<dbReference type="RefSeq" id="WP_271199443.1">
    <property type="nucleotide sequence ID" value="NZ_BSFL01000001.1"/>
</dbReference>
<dbReference type="Proteomes" id="UP001143309">
    <property type="component" value="Unassembled WGS sequence"/>
</dbReference>
<sequence>MDDAADLACAAPVTKERYRDAMAALAAAVNVVTTDGPAGRAGFTATAVCSVTDAPPTLLVCVKRDSSVGEAFQANGALCVNTLAPEHRPLSNLFGGRTPVEERFAAATWRRGPSGAPVLEGALAHFDCRIDRVVDVGTHSVLFCQVLDIGVGEPCEGLIYVGRRYDTVLACVGAAG</sequence>
<evidence type="ECO:0000313" key="7">
    <source>
        <dbReference type="EMBL" id="GLK78948.1"/>
    </source>
</evidence>
<evidence type="ECO:0000259" key="6">
    <source>
        <dbReference type="SMART" id="SM00903"/>
    </source>
</evidence>
<dbReference type="PANTHER" id="PTHR30466">
    <property type="entry name" value="FLAVIN REDUCTASE"/>
    <property type="match status" value="1"/>
</dbReference>
<name>A0A9W6JMG9_9HYPH</name>
<comment type="caution">
    <text evidence="7">The sequence shown here is derived from an EMBL/GenBank/DDBJ whole genome shotgun (WGS) entry which is preliminary data.</text>
</comment>
<reference evidence="7" key="1">
    <citation type="journal article" date="2014" name="Int. J. Syst. Evol. Microbiol.">
        <title>Complete genome sequence of Corynebacterium casei LMG S-19264T (=DSM 44701T), isolated from a smear-ripened cheese.</title>
        <authorList>
            <consortium name="US DOE Joint Genome Institute (JGI-PGF)"/>
            <person name="Walter F."/>
            <person name="Albersmeier A."/>
            <person name="Kalinowski J."/>
            <person name="Ruckert C."/>
        </authorList>
    </citation>
    <scope>NUCLEOTIDE SEQUENCE</scope>
    <source>
        <strain evidence="7">VKM B-2748</strain>
    </source>
</reference>
<dbReference type="PANTHER" id="PTHR30466:SF1">
    <property type="entry name" value="FMN REDUCTASE (NADH) RUTF"/>
    <property type="match status" value="1"/>
</dbReference>